<comment type="subcellular location">
    <subcellularLocation>
        <location evidence="1">Nucleus</location>
    </subcellularLocation>
</comment>
<dbReference type="InterPro" id="IPR055236">
    <property type="entry name" value="EVH1_PP4R3"/>
</dbReference>
<feature type="compositionally biased region" description="Low complexity" evidence="3">
    <location>
        <begin position="790"/>
        <end position="812"/>
    </location>
</feature>
<evidence type="ECO:0008006" key="8">
    <source>
        <dbReference type="Google" id="ProtNLM"/>
    </source>
</evidence>
<dbReference type="EMBL" id="NMPR01000049">
    <property type="protein sequence ID" value="KAA8632695.1"/>
    <property type="molecule type" value="Genomic_DNA"/>
</dbReference>
<dbReference type="Pfam" id="PF04802">
    <property type="entry name" value="PP4R3"/>
    <property type="match status" value="1"/>
</dbReference>
<dbReference type="PANTHER" id="PTHR23318">
    <property type="entry name" value="ATP SYNTHASE GAMMA-RELATED"/>
    <property type="match status" value="1"/>
</dbReference>
<dbReference type="OMA" id="ALMTHNN"/>
<evidence type="ECO:0000256" key="2">
    <source>
        <dbReference type="ARBA" id="ARBA00023242"/>
    </source>
</evidence>
<dbReference type="GO" id="GO:0072542">
    <property type="term" value="F:protein phosphatase activator activity"/>
    <property type="evidence" value="ECO:0007669"/>
    <property type="project" value="TreeGrafter"/>
</dbReference>
<protein>
    <recommendedName>
        <fullName evidence="8">Serine/threonine-protein phosphatase 4 regulatory subunit 3-like central domain-containing protein</fullName>
    </recommendedName>
</protein>
<gene>
    <name evidence="6" type="ORF">SMACR_00966</name>
</gene>
<feature type="region of interest" description="Disordered" evidence="3">
    <location>
        <begin position="676"/>
        <end position="705"/>
    </location>
</feature>
<sequence length="986" mass="110427">MMAHPVPHHTTDKKRVKVYELRNNDWFDRGTGFCTAQFVPVQENQPKEPRVIVESEDQPDRLLLETKIVKDDGFQKQQGAYPDCMDREQCGYGLELPGSRGLRHDMVGLISENSYRMRPLTTMSRKFIDGVQQTFHNVLGGADDSLSDDLPMDMSTSTFTLPPADLANLPDLENAMRQMSNTANGREVLVKSIMDHEILPTLGNLVEMAEDLESLDDLFRLCNMTKTMLLLNDTAIIDQAVSDECVLGVVGALEYDPDFPKHKANHRQWLSNQTRFKEVVKIEDDNIRRKIQQTFRLLYLKDVVLARILDDPTFSVLNSLIFFNQVDIINHIQTNGGFLNDLFSIFADPSAHHLRKKQAVTFLHDCCAIAKNLQPPARQNLYSNFLGHGLIRVINFGLCDHDVTVRVHATDILVAMIDHDPQMVRHTIYRQLQERQRPLTDAIIDLLLVEVDLGVKSQMQDALRILLDVPPIMPPDAREYPPNQQRPRQLQTTDPQQELLIQHFYETSAARLFKPLLELEGQTELKFQPMQEYIFGYLNDILCSFIRQHQYRAKYFLITHNLAQRFIQLLSCKQKHLQLVAIRFIKQLVLMSDEFYMKHIAEKQILGPILDVLLRAITRDNLLCSACLDLFVLINKENVKELIKHLVENYREKIMALSHMDTFREMVSRYDQTEGYTTNPEYFMDEDEETGPTAAQSERRPTRPAAGLMEEQLTVDQAQEEYWNSVSDEEDEGPQNGPHCTNGTTATLPLLKPLVEYGSDEEDGVAGDEAAAEEKKDGEPSSTKENGKRPVTPTKGGPAAAAAAAVVVTPPERISEKRRREEDEDDDAFDKLLHSKRRGSNASAASASADIRKKMGISGDGDSAADGVVTPAAVVGSANSAEEDDTSPTAAPDAAPAATTSSLSTPKKIAFNISAKVKSMLGGGKPLEPEPETTTSAEKDKETTTTDVTTAIGKENVRIGDRGEETTTKSAAVVEEGDDDPDAMKD</sequence>
<keyword evidence="2" id="KW-0539">Nucleus</keyword>
<organism evidence="6 7">
    <name type="scientific">Sordaria macrospora</name>
    <dbReference type="NCBI Taxonomy" id="5147"/>
    <lineage>
        <taxon>Eukaryota</taxon>
        <taxon>Fungi</taxon>
        <taxon>Dikarya</taxon>
        <taxon>Ascomycota</taxon>
        <taxon>Pezizomycotina</taxon>
        <taxon>Sordariomycetes</taxon>
        <taxon>Sordariomycetidae</taxon>
        <taxon>Sordariales</taxon>
        <taxon>Sordariaceae</taxon>
        <taxon>Sordaria</taxon>
    </lineage>
</organism>
<evidence type="ECO:0000256" key="3">
    <source>
        <dbReference type="SAM" id="MobiDB-lite"/>
    </source>
</evidence>
<feature type="region of interest" description="Disordered" evidence="3">
    <location>
        <begin position="760"/>
        <end position="907"/>
    </location>
</feature>
<dbReference type="GO" id="GO:0006974">
    <property type="term" value="P:DNA damage response"/>
    <property type="evidence" value="ECO:0007669"/>
    <property type="project" value="TreeGrafter"/>
</dbReference>
<feature type="region of interest" description="Disordered" evidence="3">
    <location>
        <begin position="725"/>
        <end position="746"/>
    </location>
</feature>
<evidence type="ECO:0000313" key="6">
    <source>
        <dbReference type="EMBL" id="KAA8632695.1"/>
    </source>
</evidence>
<feature type="region of interest" description="Disordered" evidence="3">
    <location>
        <begin position="921"/>
        <end position="986"/>
    </location>
</feature>
<dbReference type="VEuPathDB" id="FungiDB:SMAC_00966"/>
<dbReference type="Pfam" id="PF22972">
    <property type="entry name" value="EVH1_PP4R3"/>
    <property type="match status" value="1"/>
</dbReference>
<evidence type="ECO:0000259" key="4">
    <source>
        <dbReference type="Pfam" id="PF04802"/>
    </source>
</evidence>
<dbReference type="SUPFAM" id="SSF48371">
    <property type="entry name" value="ARM repeat"/>
    <property type="match status" value="1"/>
</dbReference>
<feature type="compositionally biased region" description="Low complexity" evidence="3">
    <location>
        <begin position="887"/>
        <end position="906"/>
    </location>
</feature>
<feature type="domain" description="Serine/threonine-protein phosphatase 4 regulatory subunit 3-like central" evidence="4">
    <location>
        <begin position="172"/>
        <end position="672"/>
    </location>
</feature>
<evidence type="ECO:0000259" key="5">
    <source>
        <dbReference type="Pfam" id="PF22972"/>
    </source>
</evidence>
<reference evidence="6 7" key="1">
    <citation type="submission" date="2017-07" db="EMBL/GenBank/DDBJ databases">
        <title>Genome sequence of the Sordaria macrospora wild type strain R19027.</title>
        <authorList>
            <person name="Nowrousian M."/>
            <person name="Teichert I."/>
            <person name="Kueck U."/>
        </authorList>
    </citation>
    <scope>NUCLEOTIDE SEQUENCE [LARGE SCALE GENOMIC DNA]</scope>
    <source>
        <strain evidence="6 7">R19027</strain>
        <tissue evidence="6">Mycelium</tissue>
    </source>
</reference>
<feature type="domain" description="PP4R3 EVH1-like" evidence="5">
    <location>
        <begin position="13"/>
        <end position="79"/>
    </location>
</feature>
<accession>A0A8S8ZWP2</accession>
<name>A0A8S8ZWP2_SORMA</name>
<dbReference type="Gene3D" id="2.30.29.30">
    <property type="entry name" value="Pleckstrin-homology domain (PH domain)/Phosphotyrosine-binding domain (PTB)"/>
    <property type="match status" value="1"/>
</dbReference>
<dbReference type="GO" id="GO:0005654">
    <property type="term" value="C:nucleoplasm"/>
    <property type="evidence" value="ECO:0007669"/>
    <property type="project" value="TreeGrafter"/>
</dbReference>
<dbReference type="InterPro" id="IPR011993">
    <property type="entry name" value="PH-like_dom_sf"/>
</dbReference>
<dbReference type="AlphaFoldDB" id="A0A8S8ZWP2"/>
<comment type="caution">
    <text evidence="6">The sequence shown here is derived from an EMBL/GenBank/DDBJ whole genome shotgun (WGS) entry which is preliminary data.</text>
</comment>
<dbReference type="GO" id="GO:0030289">
    <property type="term" value="C:protein phosphatase 4 complex"/>
    <property type="evidence" value="ECO:0007669"/>
    <property type="project" value="TreeGrafter"/>
</dbReference>
<feature type="compositionally biased region" description="Low complexity" evidence="3">
    <location>
        <begin position="860"/>
        <end position="869"/>
    </location>
</feature>
<dbReference type="InterPro" id="IPR006887">
    <property type="entry name" value="P4R3-like_central_dom"/>
</dbReference>
<evidence type="ECO:0000313" key="7">
    <source>
        <dbReference type="Proteomes" id="UP000433876"/>
    </source>
</evidence>
<dbReference type="InterPro" id="IPR051137">
    <property type="entry name" value="PP4R3-like"/>
</dbReference>
<proteinExistence type="predicted"/>
<feature type="compositionally biased region" description="Acidic residues" evidence="3">
    <location>
        <begin position="975"/>
        <end position="986"/>
    </location>
</feature>
<feature type="compositionally biased region" description="Basic and acidic residues" evidence="3">
    <location>
        <begin position="955"/>
        <end position="967"/>
    </location>
</feature>
<dbReference type="Proteomes" id="UP000433876">
    <property type="component" value="Unassembled WGS sequence"/>
</dbReference>
<evidence type="ECO:0000256" key="1">
    <source>
        <dbReference type="ARBA" id="ARBA00004123"/>
    </source>
</evidence>
<dbReference type="PANTHER" id="PTHR23318:SF0">
    <property type="entry name" value="SERINE_THREONINE-PROTEIN PHOSPHATASE 4 REGULATORY SUBUNIT 3"/>
    <property type="match status" value="1"/>
</dbReference>
<dbReference type="InterPro" id="IPR016024">
    <property type="entry name" value="ARM-type_fold"/>
</dbReference>